<keyword evidence="3" id="KW-1185">Reference proteome</keyword>
<dbReference type="PANTHER" id="PTHR45138:SF25">
    <property type="entry name" value="GGDEF DOMAIN PROTEIN"/>
    <property type="match status" value="1"/>
</dbReference>
<dbReference type="SUPFAM" id="SSF55073">
    <property type="entry name" value="Nucleotide cyclase"/>
    <property type="match status" value="1"/>
</dbReference>
<dbReference type="Gene3D" id="3.30.70.270">
    <property type="match status" value="1"/>
</dbReference>
<protein>
    <submittedName>
        <fullName evidence="2">Diguanylate cyclase (GGDEF) domain-containing protein</fullName>
    </submittedName>
</protein>
<dbReference type="SUPFAM" id="SSF54631">
    <property type="entry name" value="CBS-domain pair"/>
    <property type="match status" value="1"/>
</dbReference>
<dbReference type="InterPro" id="IPR043128">
    <property type="entry name" value="Rev_trsase/Diguanyl_cyclase"/>
</dbReference>
<dbReference type="SMART" id="SM00267">
    <property type="entry name" value="GGDEF"/>
    <property type="match status" value="1"/>
</dbReference>
<dbReference type="PROSITE" id="PS50887">
    <property type="entry name" value="GGDEF"/>
    <property type="match status" value="1"/>
</dbReference>
<feature type="domain" description="GGDEF" evidence="1">
    <location>
        <begin position="163"/>
        <end position="318"/>
    </location>
</feature>
<dbReference type="NCBIfam" id="TIGR00254">
    <property type="entry name" value="GGDEF"/>
    <property type="match status" value="1"/>
</dbReference>
<dbReference type="PANTHER" id="PTHR45138">
    <property type="entry name" value="REGULATORY COMPONENTS OF SENSORY TRANSDUCTION SYSTEM"/>
    <property type="match status" value="1"/>
</dbReference>
<dbReference type="InterPro" id="IPR046342">
    <property type="entry name" value="CBS_dom_sf"/>
</dbReference>
<dbReference type="InterPro" id="IPR029787">
    <property type="entry name" value="Nucleotide_cyclase"/>
</dbReference>
<name>A0A1H9NI77_9BACI</name>
<dbReference type="InterPro" id="IPR000644">
    <property type="entry name" value="CBS_dom"/>
</dbReference>
<dbReference type="GO" id="GO:1902201">
    <property type="term" value="P:negative regulation of bacterial-type flagellum-dependent cell motility"/>
    <property type="evidence" value="ECO:0007669"/>
    <property type="project" value="TreeGrafter"/>
</dbReference>
<evidence type="ECO:0000313" key="3">
    <source>
        <dbReference type="Proteomes" id="UP000199687"/>
    </source>
</evidence>
<dbReference type="Gene3D" id="3.10.580.10">
    <property type="entry name" value="CBS-domain"/>
    <property type="match status" value="1"/>
</dbReference>
<dbReference type="AlphaFoldDB" id="A0A1H9NI77"/>
<proteinExistence type="predicted"/>
<evidence type="ECO:0000313" key="2">
    <source>
        <dbReference type="EMBL" id="SER35674.1"/>
    </source>
</evidence>
<accession>A0A1H9NI77</accession>
<dbReference type="RefSeq" id="WP_175480356.1">
    <property type="nucleotide sequence ID" value="NZ_FOGL01000003.1"/>
</dbReference>
<dbReference type="Pfam" id="PF00571">
    <property type="entry name" value="CBS"/>
    <property type="match status" value="1"/>
</dbReference>
<organism evidence="2 3">
    <name type="scientific">Gracilibacillus ureilyticus</name>
    <dbReference type="NCBI Taxonomy" id="531814"/>
    <lineage>
        <taxon>Bacteria</taxon>
        <taxon>Bacillati</taxon>
        <taxon>Bacillota</taxon>
        <taxon>Bacilli</taxon>
        <taxon>Bacillales</taxon>
        <taxon>Bacillaceae</taxon>
        <taxon>Gracilibacillus</taxon>
    </lineage>
</organism>
<dbReference type="EMBL" id="FOGL01000003">
    <property type="protein sequence ID" value="SER35674.1"/>
    <property type="molecule type" value="Genomic_DNA"/>
</dbReference>
<sequence>MKIEIGDIVEYAVSVSADTANSEIDQLFKNNIHTHGIVITEEETPTGIITRTDFYQKLGSLYGFNLYINRPVSLLIKEDILCFDYHTSIIDVSEKAMDRSSNELYDDIIVTRENQFYGVVSIRSLLMTFASIQSQVASSLNPLTKLPGNRIIDEHIQALPAKEKYTVLYIDLDHFKVYNDMYGFAKGDRIIQETASILQAHAHPYQAFVGHIGGDDFIVILYSWECETLCEEIINTFDQSIASFYTTDHQEQGYVLAENRNGIIENIPLVSISIAAVSNQFNFFKNGDEIVYSATKIKKECKAIKCSCFITNETVNYS</sequence>
<gene>
    <name evidence="2" type="ORF">SAMN04487944_103160</name>
</gene>
<dbReference type="InterPro" id="IPR000160">
    <property type="entry name" value="GGDEF_dom"/>
</dbReference>
<dbReference type="InterPro" id="IPR050469">
    <property type="entry name" value="Diguanylate_Cyclase"/>
</dbReference>
<reference evidence="2 3" key="1">
    <citation type="submission" date="2016-10" db="EMBL/GenBank/DDBJ databases">
        <authorList>
            <person name="de Groot N.N."/>
        </authorList>
    </citation>
    <scope>NUCLEOTIDE SEQUENCE [LARGE SCALE GENOMIC DNA]</scope>
    <source>
        <strain evidence="2 3">CGMCC 1.7727</strain>
    </source>
</reference>
<dbReference type="GO" id="GO:0043709">
    <property type="term" value="P:cell adhesion involved in single-species biofilm formation"/>
    <property type="evidence" value="ECO:0007669"/>
    <property type="project" value="TreeGrafter"/>
</dbReference>
<dbReference type="Proteomes" id="UP000199687">
    <property type="component" value="Unassembled WGS sequence"/>
</dbReference>
<dbReference type="STRING" id="531814.SAMN04487944_103160"/>
<evidence type="ECO:0000259" key="1">
    <source>
        <dbReference type="PROSITE" id="PS50887"/>
    </source>
</evidence>
<dbReference type="Pfam" id="PF00990">
    <property type="entry name" value="GGDEF"/>
    <property type="match status" value="1"/>
</dbReference>
<dbReference type="GO" id="GO:0005886">
    <property type="term" value="C:plasma membrane"/>
    <property type="evidence" value="ECO:0007669"/>
    <property type="project" value="TreeGrafter"/>
</dbReference>
<dbReference type="GO" id="GO:0052621">
    <property type="term" value="F:diguanylate cyclase activity"/>
    <property type="evidence" value="ECO:0007669"/>
    <property type="project" value="TreeGrafter"/>
</dbReference>
<dbReference type="CDD" id="cd01949">
    <property type="entry name" value="GGDEF"/>
    <property type="match status" value="1"/>
</dbReference>